<dbReference type="KEGG" id="cser:CCO03_07900"/>
<sequence>MRFPVVDGQETVDPAIAQQAAVWMARLWADDATDAERSACARWRAAHPHHELAWHRLQAFDDKLHSVPGGIARHALREPAPQAYVNRRRAMQVVALTAVVGGTAWVARGTEAWQAALAGHRTGTGEVREVVLPDGSQVVLASGAALDVRFDAHERLLVLHAGEVLVTTSPDPAVVARPLRVRSPQGTVEALGTRFTVRLHPDRAQVQVFEGAVDVRPVHAHGAPVRLRAGQGASFSADSVAAAVPATESATAWTRGVLVADDMRLDEVLAEIGRYRAGLLRCDPRVAGLRVSGVFPLRDTDRALHNLVLALPVAVVLRTRYWVTVQPAAG</sequence>
<feature type="domain" description="FecR protein" evidence="1">
    <location>
        <begin position="120"/>
        <end position="213"/>
    </location>
</feature>
<dbReference type="PANTHER" id="PTHR30273">
    <property type="entry name" value="PERIPLASMIC SIGNAL SENSOR AND SIGMA FACTOR ACTIVATOR FECR-RELATED"/>
    <property type="match status" value="1"/>
</dbReference>
<dbReference type="RefSeq" id="WP_087284410.1">
    <property type="nucleotide sequence ID" value="NZ_CP021455.1"/>
</dbReference>
<evidence type="ECO:0000259" key="1">
    <source>
        <dbReference type="Pfam" id="PF04773"/>
    </source>
</evidence>
<name>A0A1Y0ET13_9BURK</name>
<dbReference type="PANTHER" id="PTHR30273:SF2">
    <property type="entry name" value="PROTEIN FECR"/>
    <property type="match status" value="1"/>
</dbReference>
<proteinExistence type="predicted"/>
<feature type="domain" description="FecR N-terminal" evidence="2">
    <location>
        <begin position="18"/>
        <end position="59"/>
    </location>
</feature>
<dbReference type="InterPro" id="IPR012373">
    <property type="entry name" value="Ferrdict_sens_TM"/>
</dbReference>
<dbReference type="Pfam" id="PF04773">
    <property type="entry name" value="FecR"/>
    <property type="match status" value="1"/>
</dbReference>
<dbReference type="AlphaFoldDB" id="A0A1Y0ET13"/>
<keyword evidence="4" id="KW-1185">Reference proteome</keyword>
<dbReference type="Proteomes" id="UP000196138">
    <property type="component" value="Chromosome"/>
</dbReference>
<accession>A0A1Y0ET13</accession>
<dbReference type="EMBL" id="CP021455">
    <property type="protein sequence ID" value="ARU06733.1"/>
    <property type="molecule type" value="Genomic_DNA"/>
</dbReference>
<dbReference type="Pfam" id="PF16220">
    <property type="entry name" value="DUF4880"/>
    <property type="match status" value="1"/>
</dbReference>
<dbReference type="InterPro" id="IPR032623">
    <property type="entry name" value="FecR_N"/>
</dbReference>
<dbReference type="GO" id="GO:0016989">
    <property type="term" value="F:sigma factor antagonist activity"/>
    <property type="evidence" value="ECO:0007669"/>
    <property type="project" value="TreeGrafter"/>
</dbReference>
<dbReference type="PIRSF" id="PIRSF018266">
    <property type="entry name" value="FecR"/>
    <property type="match status" value="1"/>
</dbReference>
<reference evidence="3 4" key="1">
    <citation type="submission" date="2017-05" db="EMBL/GenBank/DDBJ databases">
        <authorList>
            <person name="Song R."/>
            <person name="Chenine A.L."/>
            <person name="Ruprecht R.M."/>
        </authorList>
    </citation>
    <scope>NUCLEOTIDE SEQUENCE [LARGE SCALE GENOMIC DNA]</scope>
    <source>
        <strain evidence="3 4">DSM 26136</strain>
    </source>
</reference>
<evidence type="ECO:0000313" key="4">
    <source>
        <dbReference type="Proteomes" id="UP000196138"/>
    </source>
</evidence>
<gene>
    <name evidence="3" type="ORF">CCO03_07900</name>
</gene>
<evidence type="ECO:0000259" key="2">
    <source>
        <dbReference type="Pfam" id="PF16220"/>
    </source>
</evidence>
<dbReference type="InterPro" id="IPR006860">
    <property type="entry name" value="FecR"/>
</dbReference>
<protein>
    <submittedName>
        <fullName evidence="3">Iron dicitrate transport regulator FecR</fullName>
    </submittedName>
</protein>
<dbReference type="Gene3D" id="2.60.120.1440">
    <property type="match status" value="1"/>
</dbReference>
<organism evidence="3 4">
    <name type="scientific">Comamonas serinivorans</name>
    <dbReference type="NCBI Taxonomy" id="1082851"/>
    <lineage>
        <taxon>Bacteria</taxon>
        <taxon>Pseudomonadati</taxon>
        <taxon>Pseudomonadota</taxon>
        <taxon>Betaproteobacteria</taxon>
        <taxon>Burkholderiales</taxon>
        <taxon>Comamonadaceae</taxon>
        <taxon>Comamonas</taxon>
    </lineage>
</organism>
<dbReference type="OrthoDB" id="1100567at2"/>
<evidence type="ECO:0000313" key="3">
    <source>
        <dbReference type="EMBL" id="ARU06733.1"/>
    </source>
</evidence>